<dbReference type="Gene3D" id="3.30.540.10">
    <property type="entry name" value="Fructose-1,6-Bisphosphatase, subunit A, domain 1"/>
    <property type="match status" value="1"/>
</dbReference>
<comment type="cofactor">
    <cofactor evidence="1 6">
        <name>Mg(2+)</name>
        <dbReference type="ChEBI" id="CHEBI:18420"/>
    </cofactor>
</comment>
<dbReference type="InterPro" id="IPR051090">
    <property type="entry name" value="Inositol_monoP_superfamily"/>
</dbReference>
<evidence type="ECO:0000256" key="3">
    <source>
        <dbReference type="ARBA" id="ARBA00022723"/>
    </source>
</evidence>
<dbReference type="EMBL" id="HBGZ01032265">
    <property type="protein sequence ID" value="CAD9630817.1"/>
    <property type="molecule type" value="Transcribed_RNA"/>
</dbReference>
<keyword evidence="7" id="KW-0732">Signal</keyword>
<evidence type="ECO:0000256" key="1">
    <source>
        <dbReference type="ARBA" id="ARBA00001946"/>
    </source>
</evidence>
<dbReference type="PANTHER" id="PTHR43200:SF6">
    <property type="entry name" value="3'(2'),5'-BISPHOSPHATE NUCLEOTIDASE"/>
    <property type="match status" value="1"/>
</dbReference>
<name>A0A7S2Q2H8_9STRA</name>
<dbReference type="GO" id="GO:0046872">
    <property type="term" value="F:metal ion binding"/>
    <property type="evidence" value="ECO:0007669"/>
    <property type="project" value="UniProtKB-KW"/>
</dbReference>
<reference evidence="8" key="1">
    <citation type="submission" date="2021-01" db="EMBL/GenBank/DDBJ databases">
        <authorList>
            <person name="Corre E."/>
            <person name="Pelletier E."/>
            <person name="Niang G."/>
            <person name="Scheremetjew M."/>
            <person name="Finn R."/>
            <person name="Kale V."/>
            <person name="Holt S."/>
            <person name="Cochrane G."/>
            <person name="Meng A."/>
            <person name="Brown T."/>
            <person name="Cohen L."/>
        </authorList>
    </citation>
    <scope>NUCLEOTIDE SEQUENCE</scope>
    <source>
        <strain evidence="8">SM1012Den-03</strain>
    </source>
</reference>
<evidence type="ECO:0000256" key="6">
    <source>
        <dbReference type="PIRSR" id="PIRSR600760-2"/>
    </source>
</evidence>
<feature type="binding site" evidence="6">
    <location>
        <position position="141"/>
    </location>
    <ligand>
        <name>Mg(2+)</name>
        <dbReference type="ChEBI" id="CHEBI:18420"/>
        <label>1</label>
        <note>catalytic</note>
    </ligand>
</feature>
<evidence type="ECO:0008006" key="9">
    <source>
        <dbReference type="Google" id="ProtNLM"/>
    </source>
</evidence>
<accession>A0A7S2Q2H8</accession>
<keyword evidence="3 6" id="KW-0479">Metal-binding</keyword>
<organism evidence="8">
    <name type="scientific">Skeletonema marinoi</name>
    <dbReference type="NCBI Taxonomy" id="267567"/>
    <lineage>
        <taxon>Eukaryota</taxon>
        <taxon>Sar</taxon>
        <taxon>Stramenopiles</taxon>
        <taxon>Ochrophyta</taxon>
        <taxon>Bacillariophyta</taxon>
        <taxon>Coscinodiscophyceae</taxon>
        <taxon>Thalassiosirophycidae</taxon>
        <taxon>Thalassiosirales</taxon>
        <taxon>Skeletonemataceae</taxon>
        <taxon>Skeletonema</taxon>
        <taxon>Skeletonema marinoi-dohrnii complex</taxon>
    </lineage>
</organism>
<dbReference type="SUPFAM" id="SSF56655">
    <property type="entry name" value="Carbohydrate phosphatase"/>
    <property type="match status" value="1"/>
</dbReference>
<evidence type="ECO:0000256" key="2">
    <source>
        <dbReference type="ARBA" id="ARBA00009759"/>
    </source>
</evidence>
<keyword evidence="5 6" id="KW-0460">Magnesium</keyword>
<feature type="signal peptide" evidence="7">
    <location>
        <begin position="1"/>
        <end position="27"/>
    </location>
</feature>
<comment type="similarity">
    <text evidence="2">Belongs to the inositol monophosphatase superfamily.</text>
</comment>
<dbReference type="Pfam" id="PF00459">
    <property type="entry name" value="Inositol_P"/>
    <property type="match status" value="1"/>
</dbReference>
<protein>
    <recommendedName>
        <fullName evidence="9">3'(2'),5'-bisphosphate nucleotidase</fullName>
    </recommendedName>
</protein>
<dbReference type="InterPro" id="IPR020583">
    <property type="entry name" value="Inositol_monoP_metal-BS"/>
</dbReference>
<feature type="chain" id="PRO_5030910797" description="3'(2'),5'-bisphosphate nucleotidase" evidence="7">
    <location>
        <begin position="28"/>
        <end position="481"/>
    </location>
</feature>
<proteinExistence type="inferred from homology"/>
<dbReference type="Gene3D" id="3.40.190.80">
    <property type="match status" value="1"/>
</dbReference>
<evidence type="ECO:0000256" key="4">
    <source>
        <dbReference type="ARBA" id="ARBA00022801"/>
    </source>
</evidence>
<feature type="binding site" evidence="6">
    <location>
        <position position="202"/>
    </location>
    <ligand>
        <name>Mg(2+)</name>
        <dbReference type="ChEBI" id="CHEBI:18420"/>
        <label>1</label>
        <note>catalytic</note>
    </ligand>
</feature>
<feature type="binding site" evidence="6">
    <location>
        <position position="204"/>
    </location>
    <ligand>
        <name>Mg(2+)</name>
        <dbReference type="ChEBI" id="CHEBI:18420"/>
        <label>1</label>
        <note>catalytic</note>
    </ligand>
</feature>
<dbReference type="AlphaFoldDB" id="A0A7S2Q2H8"/>
<dbReference type="PANTHER" id="PTHR43200">
    <property type="entry name" value="PHOSPHATASE"/>
    <property type="match status" value="1"/>
</dbReference>
<dbReference type="InterPro" id="IPR000760">
    <property type="entry name" value="Inositol_monophosphatase-like"/>
</dbReference>
<evidence type="ECO:0000256" key="7">
    <source>
        <dbReference type="SAM" id="SignalP"/>
    </source>
</evidence>
<gene>
    <name evidence="8" type="ORF">SMAR0320_LOCUS23055</name>
</gene>
<evidence type="ECO:0000256" key="5">
    <source>
        <dbReference type="ARBA" id="ARBA00022842"/>
    </source>
</evidence>
<feature type="binding site" evidence="6">
    <location>
        <position position="414"/>
    </location>
    <ligand>
        <name>Mg(2+)</name>
        <dbReference type="ChEBI" id="CHEBI:18420"/>
        <label>1</label>
        <note>catalytic</note>
    </ligand>
</feature>
<dbReference type="PROSITE" id="PS00629">
    <property type="entry name" value="IMP_1"/>
    <property type="match status" value="1"/>
</dbReference>
<dbReference type="GO" id="GO:0000103">
    <property type="term" value="P:sulfate assimilation"/>
    <property type="evidence" value="ECO:0007669"/>
    <property type="project" value="TreeGrafter"/>
</dbReference>
<dbReference type="GO" id="GO:0008441">
    <property type="term" value="F:3'(2'),5'-bisphosphate nucleotidase activity"/>
    <property type="evidence" value="ECO:0007669"/>
    <property type="project" value="TreeGrafter"/>
</dbReference>
<keyword evidence="4" id="KW-0378">Hydrolase</keyword>
<sequence>MTLLMLARGCPKFAAMAAILLPSSVAAFGGRCCHSLHFSTTIRTLSVLRGGSSSATSDHQYLPISLPDTFKERTEDVHVALLSVLHASRVTRHLQPIGSSDIQTLSKKDASPVTVGDFASQAVALHTIHNTFANSDMYIAEEGSDALRNDEELLEKVWGAVNHVHTGDLNSEEELLKAIDYGQGIGEEDQSLVTKQRVWVLDPIDGTKGFLRGREFGGQYCIALALIEDGEPVVSVLGCPNLPLPSSESTKAIPYGAWSENEVKNDAATGSSNGLFSSSRGCLFVAVRGGGSYEIPLHVLEKYLLEQSPPESTSANLPWKRLHVTANDGTAKAKHEATFCLGVERGFSDPKGTVLKIAQVIHGPDALIVDDDGIKDIKNSIRMDGQGKYGLLARGDAEYFLRLPKDGYVDFIWDVAAGYLCLKEAGGKMSDSNNRAIDFSDIGKGRKAKLPEHVKGIFGSNGGMFHDALVNAYAEVNGCED</sequence>
<feature type="binding site" evidence="6">
    <location>
        <position position="205"/>
    </location>
    <ligand>
        <name>Mg(2+)</name>
        <dbReference type="ChEBI" id="CHEBI:18420"/>
        <label>1</label>
        <note>catalytic</note>
    </ligand>
</feature>
<evidence type="ECO:0000313" key="8">
    <source>
        <dbReference type="EMBL" id="CAD9630817.1"/>
    </source>
</evidence>